<dbReference type="PIRSF" id="PIRSF012509">
    <property type="entry name" value="CamS"/>
    <property type="match status" value="1"/>
</dbReference>
<evidence type="ECO:0000313" key="1">
    <source>
        <dbReference type="EMBL" id="MBM7839018.1"/>
    </source>
</evidence>
<dbReference type="InterPro" id="IPR011426">
    <property type="entry name" value="CamS"/>
</dbReference>
<reference evidence="1" key="1">
    <citation type="submission" date="2021-01" db="EMBL/GenBank/DDBJ databases">
        <title>Genomic Encyclopedia of Type Strains, Phase IV (KMG-IV): sequencing the most valuable type-strain genomes for metagenomic binning, comparative biology and taxonomic classification.</title>
        <authorList>
            <person name="Goeker M."/>
        </authorList>
    </citation>
    <scope>NUCLEOTIDE SEQUENCE</scope>
    <source>
        <strain evidence="1">DSM 21943</strain>
    </source>
</reference>
<comment type="caution">
    <text evidence="1">The sequence shown here is derived from an EMBL/GenBank/DDBJ whole genome shotgun (WGS) entry which is preliminary data.</text>
</comment>
<organism evidence="1 2">
    <name type="scientific">Shouchella xiaoxiensis</name>
    <dbReference type="NCBI Taxonomy" id="766895"/>
    <lineage>
        <taxon>Bacteria</taxon>
        <taxon>Bacillati</taxon>
        <taxon>Bacillota</taxon>
        <taxon>Bacilli</taxon>
        <taxon>Bacillales</taxon>
        <taxon>Bacillaceae</taxon>
        <taxon>Shouchella</taxon>
    </lineage>
</organism>
<dbReference type="RefSeq" id="WP_204466368.1">
    <property type="nucleotide sequence ID" value="NZ_JAFBCV010000006.1"/>
</dbReference>
<accession>A0ABS2STZ9</accession>
<dbReference type="PROSITE" id="PS51257">
    <property type="entry name" value="PROKAR_LIPOPROTEIN"/>
    <property type="match status" value="1"/>
</dbReference>
<proteinExistence type="predicted"/>
<sequence>MKRWGIIGLSVIVLSGCGFFGGDEENDQTEGPDLPTSDDSLTVVPPVPSEENYYSSVLRDGAYVHGQSRGYGLDLGMSRSDLDWLELGLEDLAKEAFDPSEYYFQEGQHLTRDVLRDWIRRYDEDSNPQGLNPELASGSDMFEQIENSPWVLSNVLEHNYMQVDENGTYTTAGIVIGLSLYSEYAFTTDGRSGSVTLSDNVQEQEGMAFAEEIVSRIRNGVSSQDEDVSNVPIVVALFSEEPGSSLNAGHFFKQALFEPGEGASWEDISQKHITFPSSEASNEHQGDADRFAQLESDIQSFFSNYVGVVGRARYEQNQLAKLTVDVNIQYKGKAEVVAITQYIASRVEEHFEQIAVDVQVSSLSGTLESIVSYHPNADTFIHIVQ</sequence>
<dbReference type="Proteomes" id="UP001179280">
    <property type="component" value="Unassembled WGS sequence"/>
</dbReference>
<keyword evidence="2" id="KW-1185">Reference proteome</keyword>
<dbReference type="EMBL" id="JAFBCV010000006">
    <property type="protein sequence ID" value="MBM7839018.1"/>
    <property type="molecule type" value="Genomic_DNA"/>
</dbReference>
<dbReference type="CDD" id="cd13441">
    <property type="entry name" value="CamS_repeat_1"/>
    <property type="match status" value="1"/>
</dbReference>
<dbReference type="Gene3D" id="3.10.570.10">
    <property type="entry name" value="sex pheromone staph- cam373 precursor domain"/>
    <property type="match status" value="1"/>
</dbReference>
<gene>
    <name evidence="1" type="ORF">JOC54_002288</name>
</gene>
<dbReference type="Pfam" id="PF07537">
    <property type="entry name" value="CamS"/>
    <property type="match status" value="1"/>
</dbReference>
<evidence type="ECO:0000313" key="2">
    <source>
        <dbReference type="Proteomes" id="UP001179280"/>
    </source>
</evidence>
<dbReference type="CDD" id="cd13440">
    <property type="entry name" value="CamS_repeat_2"/>
    <property type="match status" value="1"/>
</dbReference>
<name>A0ABS2STZ9_9BACI</name>
<protein>
    <submittedName>
        <fullName evidence="1">Protein involved in sex pheromone biosynthesis</fullName>
    </submittedName>
</protein>